<evidence type="ECO:0000313" key="3">
    <source>
        <dbReference type="Proteomes" id="UP000019443"/>
    </source>
</evidence>
<dbReference type="EMBL" id="HG916854">
    <property type="protein sequence ID" value="CDM61078.1"/>
    <property type="molecule type" value="Genomic_DNA"/>
</dbReference>
<reference evidence="2" key="1">
    <citation type="submission" date="2013-11" db="EMBL/GenBank/DDBJ databases">
        <title>Draft genome sequence of the broad-host-range Rhizobium sp. LPU83 strain, a member of the low-genetic diversity Oregon-like Rhizobium sp. group.</title>
        <authorList>
            <person name="Wibberg D."/>
            <person name="Puehler A."/>
            <person name="Schlueter A."/>
        </authorList>
    </citation>
    <scope>NUCLEOTIDE SEQUENCE [LARGE SCALE GENOMIC DNA]</scope>
    <source>
        <strain evidence="2">LPU83</strain>
        <plasmid evidence="2">pLPU83c</plasmid>
    </source>
</reference>
<organism evidence="2 3">
    <name type="scientific">Rhizobium favelukesii</name>
    <dbReference type="NCBI Taxonomy" id="348824"/>
    <lineage>
        <taxon>Bacteria</taxon>
        <taxon>Pseudomonadati</taxon>
        <taxon>Pseudomonadota</taxon>
        <taxon>Alphaproteobacteria</taxon>
        <taxon>Hyphomicrobiales</taxon>
        <taxon>Rhizobiaceae</taxon>
        <taxon>Rhizobium/Agrobacterium group</taxon>
        <taxon>Rhizobium</taxon>
    </lineage>
</organism>
<feature type="compositionally biased region" description="Basic and acidic residues" evidence="1">
    <location>
        <begin position="8"/>
        <end position="26"/>
    </location>
</feature>
<dbReference type="AlphaFoldDB" id="W6RQE3"/>
<name>W6RQE3_9HYPH</name>
<evidence type="ECO:0000256" key="1">
    <source>
        <dbReference type="SAM" id="MobiDB-lite"/>
    </source>
</evidence>
<dbReference type="HOGENOM" id="CLU_3047330_0_0_5"/>
<gene>
    <name evidence="2" type="ORF">LPU83_pLPU83c_0516</name>
</gene>
<proteinExistence type="predicted"/>
<geneLocation type="plasmid" evidence="2 3">
    <name>pLPU83c</name>
</geneLocation>
<protein>
    <submittedName>
        <fullName evidence="2">Uncharacterized protein</fullName>
    </submittedName>
</protein>
<accession>W6RQE3</accession>
<keyword evidence="2" id="KW-0614">Plasmid</keyword>
<keyword evidence="3" id="KW-1185">Reference proteome</keyword>
<dbReference type="KEGG" id="rhl:LPU83_pLPU83c_0516"/>
<sequence length="54" mass="6232">MPAYHPAANEHEQPGMTGREGKPLQDFNHRNHFINRVTTRTTSLFDQEGVHCEK</sequence>
<evidence type="ECO:0000313" key="2">
    <source>
        <dbReference type="EMBL" id="CDM61078.1"/>
    </source>
</evidence>
<feature type="region of interest" description="Disordered" evidence="1">
    <location>
        <begin position="1"/>
        <end position="26"/>
    </location>
</feature>
<dbReference type="Proteomes" id="UP000019443">
    <property type="component" value="Plasmid pLPU83c"/>
</dbReference>